<dbReference type="EMBL" id="CP146069">
    <property type="protein sequence ID" value="WWR47299.1"/>
    <property type="molecule type" value="Genomic_DNA"/>
</dbReference>
<dbReference type="RefSeq" id="WP_338550126.1">
    <property type="nucleotide sequence ID" value="NZ_CP146069.1"/>
</dbReference>
<keyword evidence="1" id="KW-1133">Transmembrane helix</keyword>
<evidence type="ECO:0000313" key="2">
    <source>
        <dbReference type="EMBL" id="WWR47299.1"/>
    </source>
</evidence>
<organism evidence="2 3">
    <name type="scientific">Roseovarius phycicola</name>
    <dbReference type="NCBI Taxonomy" id="3080976"/>
    <lineage>
        <taxon>Bacteria</taxon>
        <taxon>Pseudomonadati</taxon>
        <taxon>Pseudomonadota</taxon>
        <taxon>Alphaproteobacteria</taxon>
        <taxon>Rhodobacterales</taxon>
        <taxon>Roseobacteraceae</taxon>
        <taxon>Roseovarius</taxon>
    </lineage>
</organism>
<reference evidence="2 3" key="1">
    <citation type="submission" date="2023-10" db="EMBL/GenBank/DDBJ databases">
        <title>Roseovarius strain S88 nov., isolated from a marine algae.</title>
        <authorList>
            <person name="Lee M.W."/>
            <person name="Lee J.K."/>
            <person name="Kim J.M."/>
            <person name="Choi D.G."/>
            <person name="Baek J.H."/>
            <person name="Bayburt H."/>
            <person name="Jung J.J."/>
            <person name="Han D.M."/>
            <person name="Jeon C.O."/>
        </authorList>
    </citation>
    <scope>NUCLEOTIDE SEQUENCE [LARGE SCALE GENOMIC DNA]</scope>
    <source>
        <strain evidence="2 3">S88</strain>
    </source>
</reference>
<dbReference type="Proteomes" id="UP001364156">
    <property type="component" value="Chromosome"/>
</dbReference>
<keyword evidence="1" id="KW-0812">Transmembrane</keyword>
<accession>A0ABZ2HKG6</accession>
<gene>
    <name evidence="2" type="ORF">RZ517_03695</name>
</gene>
<proteinExistence type="predicted"/>
<keyword evidence="3" id="KW-1185">Reference proteome</keyword>
<feature type="transmembrane region" description="Helical" evidence="1">
    <location>
        <begin position="128"/>
        <end position="145"/>
    </location>
</feature>
<sequence length="275" mass="30637">MGFYLLHTTRLSMVWCDSEMAMGWVFPCQAARNFLDAAACLAYLSGNRNFQSGSPMPALQRIDQGLMALIGLVLVLTVAIYFISTDYFSLRFAAEDGLVEYGTAICLFVACLILLRNGFALRGKATKLAVGLTFFYALAFFFGAGEEISWGQRIFGWETSEAMKAINRQDETTLHNIEIGGVAMTKHLFGPVLTATILLYLVVLPLLYPRIRWVTNFVNRIALPVPGLRHAILAVLASLVIAIIDVDRKWEVYELVFGLLVVSIFLLPQNSEHTR</sequence>
<feature type="transmembrane region" description="Helical" evidence="1">
    <location>
        <begin position="188"/>
        <end position="209"/>
    </location>
</feature>
<feature type="transmembrane region" description="Helical" evidence="1">
    <location>
        <begin position="98"/>
        <end position="116"/>
    </location>
</feature>
<protein>
    <submittedName>
        <fullName evidence="2">Uncharacterized protein</fullName>
    </submittedName>
</protein>
<keyword evidence="1" id="KW-0472">Membrane</keyword>
<evidence type="ECO:0000256" key="1">
    <source>
        <dbReference type="SAM" id="Phobius"/>
    </source>
</evidence>
<evidence type="ECO:0000313" key="3">
    <source>
        <dbReference type="Proteomes" id="UP001364156"/>
    </source>
</evidence>
<feature type="transmembrane region" description="Helical" evidence="1">
    <location>
        <begin position="221"/>
        <end position="244"/>
    </location>
</feature>
<feature type="transmembrane region" description="Helical" evidence="1">
    <location>
        <begin position="250"/>
        <end position="267"/>
    </location>
</feature>
<name>A0ABZ2HKG6_9RHOB</name>
<feature type="transmembrane region" description="Helical" evidence="1">
    <location>
        <begin position="65"/>
        <end position="83"/>
    </location>
</feature>